<keyword evidence="1" id="KW-0732">Signal</keyword>
<feature type="chain" id="PRO_5002735296" description="Tetratricopeptide repeat protein" evidence="1">
    <location>
        <begin position="22"/>
        <end position="520"/>
    </location>
</feature>
<dbReference type="KEGG" id="hau:Haur_1645"/>
<dbReference type="Proteomes" id="UP000000787">
    <property type="component" value="Chromosome"/>
</dbReference>
<dbReference type="InterPro" id="IPR011990">
    <property type="entry name" value="TPR-like_helical_dom_sf"/>
</dbReference>
<name>A9B5Q5_HERA2</name>
<evidence type="ECO:0000313" key="2">
    <source>
        <dbReference type="EMBL" id="ABX04288.1"/>
    </source>
</evidence>
<dbReference type="InterPro" id="IPR028994">
    <property type="entry name" value="Integrin_alpha_N"/>
</dbReference>
<gene>
    <name evidence="2" type="ordered locus">Haur_1645</name>
</gene>
<dbReference type="SUPFAM" id="SSF69318">
    <property type="entry name" value="Integrin alpha N-terminal domain"/>
    <property type="match status" value="1"/>
</dbReference>
<feature type="signal peptide" evidence="1">
    <location>
        <begin position="1"/>
        <end position="21"/>
    </location>
</feature>
<dbReference type="InParanoid" id="A9B5Q5"/>
<dbReference type="BioCyc" id="HAUR316274:GHYA-1669-MONOMER"/>
<accession>A9B5Q5</accession>
<dbReference type="HOGENOM" id="CLU_523520_0_0_0"/>
<dbReference type="EMBL" id="CP000875">
    <property type="protein sequence ID" value="ABX04288.1"/>
    <property type="molecule type" value="Genomic_DNA"/>
</dbReference>
<evidence type="ECO:0000256" key="1">
    <source>
        <dbReference type="SAM" id="SignalP"/>
    </source>
</evidence>
<keyword evidence="3" id="KW-1185">Reference proteome</keyword>
<proteinExistence type="predicted"/>
<reference evidence="2 3" key="1">
    <citation type="journal article" date="2011" name="Stand. Genomic Sci.">
        <title>Complete genome sequence of the filamentous gliding predatory bacterium Herpetosiphon aurantiacus type strain (114-95(T)).</title>
        <authorList>
            <person name="Kiss H."/>
            <person name="Nett M."/>
            <person name="Domin N."/>
            <person name="Martin K."/>
            <person name="Maresca J.A."/>
            <person name="Copeland A."/>
            <person name="Lapidus A."/>
            <person name="Lucas S."/>
            <person name="Berry K.W."/>
            <person name="Glavina Del Rio T."/>
            <person name="Dalin E."/>
            <person name="Tice H."/>
            <person name="Pitluck S."/>
            <person name="Richardson P."/>
            <person name="Bruce D."/>
            <person name="Goodwin L."/>
            <person name="Han C."/>
            <person name="Detter J.C."/>
            <person name="Schmutz J."/>
            <person name="Brettin T."/>
            <person name="Land M."/>
            <person name="Hauser L."/>
            <person name="Kyrpides N.C."/>
            <person name="Ivanova N."/>
            <person name="Goker M."/>
            <person name="Woyke T."/>
            <person name="Klenk H.P."/>
            <person name="Bryant D.A."/>
        </authorList>
    </citation>
    <scope>NUCLEOTIDE SEQUENCE [LARGE SCALE GENOMIC DNA]</scope>
    <source>
        <strain evidence="3">ATCC 23779 / DSM 785 / 114-95</strain>
    </source>
</reference>
<dbReference type="PROSITE" id="PS51257">
    <property type="entry name" value="PROKAR_LIPOPROTEIN"/>
    <property type="match status" value="1"/>
</dbReference>
<dbReference type="Gene3D" id="1.25.40.10">
    <property type="entry name" value="Tetratricopeptide repeat domain"/>
    <property type="match status" value="1"/>
</dbReference>
<evidence type="ECO:0008006" key="4">
    <source>
        <dbReference type="Google" id="ProtNLM"/>
    </source>
</evidence>
<organism evidence="2 3">
    <name type="scientific">Herpetosiphon aurantiacus (strain ATCC 23779 / DSM 785 / 114-95)</name>
    <dbReference type="NCBI Taxonomy" id="316274"/>
    <lineage>
        <taxon>Bacteria</taxon>
        <taxon>Bacillati</taxon>
        <taxon>Chloroflexota</taxon>
        <taxon>Chloroflexia</taxon>
        <taxon>Herpetosiphonales</taxon>
        <taxon>Herpetosiphonaceae</taxon>
        <taxon>Herpetosiphon</taxon>
    </lineage>
</organism>
<dbReference type="SUPFAM" id="SSF48452">
    <property type="entry name" value="TPR-like"/>
    <property type="match status" value="1"/>
</dbReference>
<dbReference type="STRING" id="316274.Haur_1645"/>
<protein>
    <recommendedName>
        <fullName evidence="4">Tetratricopeptide repeat protein</fullName>
    </recommendedName>
</protein>
<evidence type="ECO:0000313" key="3">
    <source>
        <dbReference type="Proteomes" id="UP000000787"/>
    </source>
</evidence>
<dbReference type="AlphaFoldDB" id="A9B5Q5"/>
<sequence>MMQIARMSLLALLVAALSACTATTTNVSSLETTTPLALATPTLPPETATPVVAATTTVSTTTELLLRAQPIDYCESGAPTRGCGKPLALQIADYLQRHPDDPQALALWRRIISIGQPTQEIGGDDPQQMDTTWAYDGWTEAEFLALDLPSKLTVGQPSLEIDQLTIMPTNLDGDATQDYLLYARISGTHPKLGKLRWMRWQHGRWVGEQILSFNNDSGAQVELGDVTGDAQPELLVRSSGCGSACSGRTYGWTWRDGVAWQLFPDWADTGDLSISQNSPTLSVSSPDANYRFDGQYLSPAELALPTGTYSHTIGAQMRHAQGLLVLGRFDEAIMWLERAANQADGSAYFGYKTTFKDARPVALFRIGAIHLLNHNPLAAQAAWAQVIQRFPHSLAAAAVQKFSLSSFNGSITQWCSLLDTERPLIMEEYRRAWLDGFSLNEFDWLPLCHPRVLVPLYEWTQATPLEQQFASLGLPWQQLSTAYDLNGDGVNDPLGVVDWLGIYTPWAMLSTEVGYQPLYV</sequence>